<dbReference type="Proteomes" id="UP000054561">
    <property type="component" value="Unassembled WGS sequence"/>
</dbReference>
<keyword evidence="3" id="KW-1185">Reference proteome</keyword>
<evidence type="ECO:0000313" key="3">
    <source>
        <dbReference type="Proteomes" id="UP000054561"/>
    </source>
</evidence>
<dbReference type="RefSeq" id="XP_012338513.1">
    <property type="nucleotide sequence ID" value="XM_012483090.1"/>
</dbReference>
<dbReference type="AlphaFoldDB" id="A0A0D9QDH1"/>
<protein>
    <submittedName>
        <fullName evidence="2">Uncharacterized protein</fullName>
    </submittedName>
</protein>
<dbReference type="GeneID" id="24270802"/>
<dbReference type="VEuPathDB" id="PlasmoDB:AK88_05488"/>
<feature type="compositionally biased region" description="Basic and acidic residues" evidence="1">
    <location>
        <begin position="259"/>
        <end position="268"/>
    </location>
</feature>
<organism evidence="2 3">
    <name type="scientific">Plasmodium fragile</name>
    <dbReference type="NCBI Taxonomy" id="5857"/>
    <lineage>
        <taxon>Eukaryota</taxon>
        <taxon>Sar</taxon>
        <taxon>Alveolata</taxon>
        <taxon>Apicomplexa</taxon>
        <taxon>Aconoidasida</taxon>
        <taxon>Haemosporida</taxon>
        <taxon>Plasmodiidae</taxon>
        <taxon>Plasmodium</taxon>
        <taxon>Plasmodium (Plasmodium)</taxon>
    </lineage>
</organism>
<feature type="compositionally biased region" description="Acidic residues" evidence="1">
    <location>
        <begin position="280"/>
        <end position="293"/>
    </location>
</feature>
<dbReference type="EMBL" id="KQ001777">
    <property type="protein sequence ID" value="KJP84882.1"/>
    <property type="molecule type" value="Genomic_DNA"/>
</dbReference>
<proteinExistence type="predicted"/>
<reference evidence="2 3" key="1">
    <citation type="submission" date="2014-03" db="EMBL/GenBank/DDBJ databases">
        <title>The Genome Sequence of Plasmodium fragile nilgiri.</title>
        <authorList>
            <consortium name="The Broad Institute Genomics Platform"/>
            <consortium name="The Broad Institute Genome Sequencing Center for Infectious Disease"/>
            <person name="Neafsey D."/>
            <person name="Duraisingh M."/>
            <person name="Young S.K."/>
            <person name="Zeng Q."/>
            <person name="Gargeya S."/>
            <person name="Abouelleil A."/>
            <person name="Alvarado L."/>
            <person name="Chapman S.B."/>
            <person name="Gainer-Dewar J."/>
            <person name="Goldberg J."/>
            <person name="Griggs A."/>
            <person name="Gujja S."/>
            <person name="Hansen M."/>
            <person name="Howarth C."/>
            <person name="Imamovic A."/>
            <person name="Larimer J."/>
            <person name="Pearson M."/>
            <person name="Poon T.W."/>
            <person name="Priest M."/>
            <person name="Roberts A."/>
            <person name="Saif S."/>
            <person name="Shea T."/>
            <person name="Sykes S."/>
            <person name="Wortman J."/>
            <person name="Nusbaum C."/>
            <person name="Birren B."/>
        </authorList>
    </citation>
    <scope>NUCLEOTIDE SEQUENCE [LARGE SCALE GENOMIC DNA]</scope>
    <source>
        <strain evidence="3">nilgiri</strain>
    </source>
</reference>
<gene>
    <name evidence="2" type="ORF">AK88_05488</name>
</gene>
<evidence type="ECO:0000256" key="1">
    <source>
        <dbReference type="SAM" id="MobiDB-lite"/>
    </source>
</evidence>
<accession>A0A0D9QDH1</accession>
<name>A0A0D9QDH1_PLAFR</name>
<evidence type="ECO:0000313" key="2">
    <source>
        <dbReference type="EMBL" id="KJP84882.1"/>
    </source>
</evidence>
<sequence length="305" mass="34693">MSYATLGHLLAQYVLHRRLGADEPAYTKSLWQDIEDQLQKFMDHLKEDGMDAMYYANCKNTAWQHWTLPTARPRVVTSMGDRIICTLMTKALYFANGWSSATFDDMSDTGPNKDLKDFIRCGIVNMFMHLLEESACASPWGTFYAWYSVKQMKNDGPFARNLIYEETCKNGMEEDIEVEGWSMKERIKEWLRRHESIGNRIKKARVRTNCSRNIGELPTQGQGAKNTEDGDIVKAQVVQIAKNLSKGMAKIFREIKKEVKESGSKGKYAESPITDSAAEASDDDDADDDEEEDTNGKNIKASQCY</sequence>
<feature type="compositionally biased region" description="Polar residues" evidence="1">
    <location>
        <begin position="296"/>
        <end position="305"/>
    </location>
</feature>
<feature type="region of interest" description="Disordered" evidence="1">
    <location>
        <begin position="259"/>
        <end position="305"/>
    </location>
</feature>